<feature type="binding site" evidence="10 14">
    <location>
        <begin position="195"/>
        <end position="196"/>
    </location>
    <ligand>
        <name>substrate</name>
    </ligand>
</feature>
<evidence type="ECO:0000313" key="15">
    <source>
        <dbReference type="EMBL" id="MCS5725042.1"/>
    </source>
</evidence>
<comment type="function">
    <text evidence="10">Catalyzes the reversible epimerization of D-ribulose 5-phosphate to D-xylulose 5-phosphate.</text>
</comment>
<evidence type="ECO:0000256" key="2">
    <source>
        <dbReference type="ARBA" id="ARBA00001936"/>
    </source>
</evidence>
<name>A0AA41XBM2_9MICO</name>
<feature type="binding site" evidence="10">
    <location>
        <begin position="173"/>
        <end position="175"/>
    </location>
    <ligand>
        <name>substrate</name>
    </ligand>
</feature>
<evidence type="ECO:0000256" key="13">
    <source>
        <dbReference type="PIRSR" id="PIRSR001461-2"/>
    </source>
</evidence>
<feature type="binding site" evidence="10 13">
    <location>
        <position position="33"/>
    </location>
    <ligand>
        <name>a divalent metal cation</name>
        <dbReference type="ChEBI" id="CHEBI:60240"/>
    </ligand>
</feature>
<keyword evidence="8 10" id="KW-0479">Metal-binding</keyword>
<evidence type="ECO:0000256" key="6">
    <source>
        <dbReference type="ARBA" id="ARBA00009541"/>
    </source>
</evidence>
<dbReference type="PROSITE" id="PS01086">
    <property type="entry name" value="RIBUL_P_3_EPIMER_2"/>
    <property type="match status" value="1"/>
</dbReference>
<dbReference type="GO" id="GO:0005737">
    <property type="term" value="C:cytoplasm"/>
    <property type="evidence" value="ECO:0007669"/>
    <property type="project" value="UniProtKB-ARBA"/>
</dbReference>
<feature type="active site" description="Proton donor" evidence="10 12">
    <location>
        <position position="173"/>
    </location>
</feature>
<dbReference type="GO" id="GO:0019323">
    <property type="term" value="P:pentose catabolic process"/>
    <property type="evidence" value="ECO:0007669"/>
    <property type="project" value="UniProtKB-UniRule"/>
</dbReference>
<feature type="binding site" evidence="10 13">
    <location>
        <position position="64"/>
    </location>
    <ligand>
        <name>a divalent metal cation</name>
        <dbReference type="ChEBI" id="CHEBI:60240"/>
    </ligand>
</feature>
<feature type="binding site" evidence="10 14">
    <location>
        <begin position="140"/>
        <end position="143"/>
    </location>
    <ligand>
        <name>substrate</name>
    </ligand>
</feature>
<sequence length="222" mass="23642">MSARIHPSILAADFARLGAELERIRTADLIHFDVMDYHFVPNLSFGMPIFETITASSPLPLDVHLMISDPGRWAPGYAEAGAASVTFHAEATDDPAAVARDIRAAGARPALALKPGTAIEPYLEILGEFDMVLVMTVEPGFGGQAFMPETMPKLRALRERVDAEGLELRLQVDGGIDATTIATAAEHGADTFVAGSSVFGAENAAAQIELLRETADAHTHAH</sequence>
<keyword evidence="9 10" id="KW-0413">Isomerase</keyword>
<dbReference type="CDD" id="cd00429">
    <property type="entry name" value="RPE"/>
    <property type="match status" value="1"/>
</dbReference>
<evidence type="ECO:0000256" key="9">
    <source>
        <dbReference type="ARBA" id="ARBA00023235"/>
    </source>
</evidence>
<comment type="catalytic activity">
    <reaction evidence="1 10 11">
        <text>D-ribulose 5-phosphate = D-xylulose 5-phosphate</text>
        <dbReference type="Rhea" id="RHEA:13677"/>
        <dbReference type="ChEBI" id="CHEBI:57737"/>
        <dbReference type="ChEBI" id="CHEBI:58121"/>
        <dbReference type="EC" id="5.1.3.1"/>
    </reaction>
</comment>
<dbReference type="AlphaFoldDB" id="A0AA41XBM2"/>
<dbReference type="InterPro" id="IPR013785">
    <property type="entry name" value="Aldolase_TIM"/>
</dbReference>
<dbReference type="SUPFAM" id="SSF51366">
    <property type="entry name" value="Ribulose-phoshate binding barrel"/>
    <property type="match status" value="1"/>
</dbReference>
<reference evidence="15" key="1">
    <citation type="submission" date="2022-08" db="EMBL/GenBank/DDBJ databases">
        <authorList>
            <person name="Deng Y."/>
            <person name="Han X.-F."/>
            <person name="Zhang Y.-Q."/>
        </authorList>
    </citation>
    <scope>NUCLEOTIDE SEQUENCE</scope>
    <source>
        <strain evidence="15">CPCC 203407</strain>
    </source>
</reference>
<dbReference type="NCBIfam" id="NF004076">
    <property type="entry name" value="PRK05581.1-4"/>
    <property type="match status" value="1"/>
</dbReference>
<organism evidence="15 16">
    <name type="scientific">Herbiconiux oxytropis</name>
    <dbReference type="NCBI Taxonomy" id="2970915"/>
    <lineage>
        <taxon>Bacteria</taxon>
        <taxon>Bacillati</taxon>
        <taxon>Actinomycetota</taxon>
        <taxon>Actinomycetes</taxon>
        <taxon>Micrococcales</taxon>
        <taxon>Microbacteriaceae</taxon>
        <taxon>Herbiconiux</taxon>
    </lineage>
</organism>
<keyword evidence="16" id="KW-1185">Reference proteome</keyword>
<keyword evidence="13" id="KW-0170">Cobalt</keyword>
<evidence type="ECO:0000256" key="4">
    <source>
        <dbReference type="ARBA" id="ARBA00001947"/>
    </source>
</evidence>
<gene>
    <name evidence="10 15" type="primary">rpe</name>
    <name evidence="15" type="ORF">N1028_03950</name>
</gene>
<comment type="pathway">
    <text evidence="10">Carbohydrate degradation.</text>
</comment>
<comment type="similarity">
    <text evidence="6 10 11">Belongs to the ribulose-phosphate 3-epimerase family.</text>
</comment>
<comment type="cofactor">
    <cofactor evidence="2">
        <name>Mn(2+)</name>
        <dbReference type="ChEBI" id="CHEBI:29035"/>
    </cofactor>
</comment>
<feature type="binding site" evidence="10 14">
    <location>
        <position position="64"/>
    </location>
    <ligand>
        <name>substrate</name>
    </ligand>
</feature>
<dbReference type="PROSITE" id="PS01085">
    <property type="entry name" value="RIBUL_P_3_EPIMER_1"/>
    <property type="match status" value="1"/>
</dbReference>
<comment type="caution">
    <text evidence="15">The sequence shown here is derived from an EMBL/GenBank/DDBJ whole genome shotgun (WGS) entry which is preliminary data.</text>
</comment>
<dbReference type="GO" id="GO:0006098">
    <property type="term" value="P:pentose-phosphate shunt"/>
    <property type="evidence" value="ECO:0007669"/>
    <property type="project" value="UniProtKB-UniRule"/>
</dbReference>
<dbReference type="HAMAP" id="MF_02227">
    <property type="entry name" value="RPE"/>
    <property type="match status" value="1"/>
</dbReference>
<dbReference type="GO" id="GO:0004750">
    <property type="term" value="F:D-ribulose-phosphate 3-epimerase activity"/>
    <property type="evidence" value="ECO:0007669"/>
    <property type="project" value="UniProtKB-UniRule"/>
</dbReference>
<evidence type="ECO:0000256" key="12">
    <source>
        <dbReference type="PIRSR" id="PIRSR001461-1"/>
    </source>
</evidence>
<dbReference type="FunFam" id="3.20.20.70:FF:000004">
    <property type="entry name" value="Ribulose-phosphate 3-epimerase"/>
    <property type="match status" value="1"/>
</dbReference>
<comment type="cofactor">
    <cofactor evidence="3">
        <name>Co(2+)</name>
        <dbReference type="ChEBI" id="CHEBI:48828"/>
    </cofactor>
</comment>
<dbReference type="EC" id="5.1.3.1" evidence="7 10"/>
<dbReference type="PIRSF" id="PIRSF001461">
    <property type="entry name" value="RPE"/>
    <property type="match status" value="1"/>
</dbReference>
<evidence type="ECO:0000256" key="14">
    <source>
        <dbReference type="PIRSR" id="PIRSR001461-3"/>
    </source>
</evidence>
<feature type="binding site" evidence="10 14">
    <location>
        <position position="8"/>
    </location>
    <ligand>
        <name>substrate</name>
    </ligand>
</feature>
<dbReference type="RefSeq" id="WP_259525518.1">
    <property type="nucleotide sequence ID" value="NZ_JANLCK010000002.1"/>
</dbReference>
<dbReference type="Gene3D" id="3.20.20.70">
    <property type="entry name" value="Aldolase class I"/>
    <property type="match status" value="1"/>
</dbReference>
<dbReference type="NCBIfam" id="TIGR01163">
    <property type="entry name" value="rpe"/>
    <property type="match status" value="1"/>
</dbReference>
<dbReference type="PANTHER" id="PTHR11749">
    <property type="entry name" value="RIBULOSE-5-PHOSPHATE-3-EPIMERASE"/>
    <property type="match status" value="1"/>
</dbReference>
<keyword evidence="10 11" id="KW-0119">Carbohydrate metabolism</keyword>
<comment type="cofactor">
    <cofactor evidence="10 13">
        <name>a divalent metal cation</name>
        <dbReference type="ChEBI" id="CHEBI:60240"/>
    </cofactor>
    <text evidence="10 13">Binds 1 divalent metal cation per subunit.</text>
</comment>
<protein>
    <recommendedName>
        <fullName evidence="7 10">Ribulose-phosphate 3-epimerase</fullName>
        <ecNumber evidence="7 10">5.1.3.1</ecNumber>
    </recommendedName>
</protein>
<keyword evidence="13" id="KW-0464">Manganese</keyword>
<feature type="active site" description="Proton acceptor" evidence="10 12">
    <location>
        <position position="33"/>
    </location>
</feature>
<dbReference type="GO" id="GO:0046872">
    <property type="term" value="F:metal ion binding"/>
    <property type="evidence" value="ECO:0007669"/>
    <property type="project" value="UniProtKB-UniRule"/>
</dbReference>
<evidence type="ECO:0000313" key="16">
    <source>
        <dbReference type="Proteomes" id="UP001165587"/>
    </source>
</evidence>
<dbReference type="Pfam" id="PF00834">
    <property type="entry name" value="Ribul_P_3_epim"/>
    <property type="match status" value="1"/>
</dbReference>
<feature type="binding site" evidence="10 13">
    <location>
        <position position="173"/>
    </location>
    <ligand>
        <name>a divalent metal cation</name>
        <dbReference type="ChEBI" id="CHEBI:60240"/>
    </ligand>
</feature>
<dbReference type="InterPro" id="IPR026019">
    <property type="entry name" value="Ribul_P_3_epim"/>
</dbReference>
<evidence type="ECO:0000256" key="1">
    <source>
        <dbReference type="ARBA" id="ARBA00001782"/>
    </source>
</evidence>
<dbReference type="InterPro" id="IPR011060">
    <property type="entry name" value="RibuloseP-bd_barrel"/>
</dbReference>
<dbReference type="InterPro" id="IPR000056">
    <property type="entry name" value="Ribul_P_3_epim-like"/>
</dbReference>
<keyword evidence="13" id="KW-0862">Zinc</keyword>
<evidence type="ECO:0000256" key="8">
    <source>
        <dbReference type="ARBA" id="ARBA00022723"/>
    </source>
</evidence>
<dbReference type="EMBL" id="JANLCK010000002">
    <property type="protein sequence ID" value="MCS5725042.1"/>
    <property type="molecule type" value="Genomic_DNA"/>
</dbReference>
<evidence type="ECO:0000256" key="11">
    <source>
        <dbReference type="PIRNR" id="PIRNR001461"/>
    </source>
</evidence>
<feature type="binding site" evidence="10 13">
    <location>
        <position position="31"/>
    </location>
    <ligand>
        <name>a divalent metal cation</name>
        <dbReference type="ChEBI" id="CHEBI:60240"/>
    </ligand>
</feature>
<evidence type="ECO:0000256" key="5">
    <source>
        <dbReference type="ARBA" id="ARBA00001954"/>
    </source>
</evidence>
<feature type="binding site" evidence="14">
    <location>
        <position position="175"/>
    </location>
    <ligand>
        <name>substrate</name>
    </ligand>
</feature>
<dbReference type="Proteomes" id="UP001165587">
    <property type="component" value="Unassembled WGS sequence"/>
</dbReference>
<proteinExistence type="inferred from homology"/>
<evidence type="ECO:0000256" key="3">
    <source>
        <dbReference type="ARBA" id="ARBA00001941"/>
    </source>
</evidence>
<evidence type="ECO:0000256" key="10">
    <source>
        <dbReference type="HAMAP-Rule" id="MF_02227"/>
    </source>
</evidence>
<comment type="cofactor">
    <cofactor evidence="4">
        <name>Zn(2+)</name>
        <dbReference type="ChEBI" id="CHEBI:29105"/>
    </cofactor>
</comment>
<comment type="cofactor">
    <cofactor evidence="5">
        <name>Fe(2+)</name>
        <dbReference type="ChEBI" id="CHEBI:29033"/>
    </cofactor>
</comment>
<accession>A0AA41XBM2</accession>
<evidence type="ECO:0000256" key="7">
    <source>
        <dbReference type="ARBA" id="ARBA00013188"/>
    </source>
</evidence>